<dbReference type="RefSeq" id="WP_188585316.1">
    <property type="nucleotide sequence ID" value="NZ_BMGC01000004.1"/>
</dbReference>
<dbReference type="Proteomes" id="UP000621454">
    <property type="component" value="Unassembled WGS sequence"/>
</dbReference>
<evidence type="ECO:0000313" key="2">
    <source>
        <dbReference type="Proteomes" id="UP000621454"/>
    </source>
</evidence>
<gene>
    <name evidence="1" type="ORF">GCM10011489_08190</name>
</gene>
<reference evidence="1" key="2">
    <citation type="submission" date="2020-09" db="EMBL/GenBank/DDBJ databases">
        <authorList>
            <person name="Sun Q."/>
            <person name="Zhou Y."/>
        </authorList>
    </citation>
    <scope>NUCLEOTIDE SEQUENCE</scope>
    <source>
        <strain evidence="1">CGMCC 1.12827</strain>
    </source>
</reference>
<protein>
    <recommendedName>
        <fullName evidence="3">CCHC-type domain-containing protein</fullName>
    </recommendedName>
</protein>
<dbReference type="AlphaFoldDB" id="A0A916WRC0"/>
<accession>A0A916WRC0</accession>
<sequence>MTAYYYPPRTTLALVPECGICGVWGHHTDRCPELPLRPNPDYGTDPWEQP</sequence>
<proteinExistence type="predicted"/>
<evidence type="ECO:0008006" key="3">
    <source>
        <dbReference type="Google" id="ProtNLM"/>
    </source>
</evidence>
<organism evidence="1 2">
    <name type="scientific">Gordonia jinhuaensis</name>
    <dbReference type="NCBI Taxonomy" id="1517702"/>
    <lineage>
        <taxon>Bacteria</taxon>
        <taxon>Bacillati</taxon>
        <taxon>Actinomycetota</taxon>
        <taxon>Actinomycetes</taxon>
        <taxon>Mycobacteriales</taxon>
        <taxon>Gordoniaceae</taxon>
        <taxon>Gordonia</taxon>
    </lineage>
</organism>
<name>A0A916WRC0_9ACTN</name>
<keyword evidence="2" id="KW-1185">Reference proteome</keyword>
<comment type="caution">
    <text evidence="1">The sequence shown here is derived from an EMBL/GenBank/DDBJ whole genome shotgun (WGS) entry which is preliminary data.</text>
</comment>
<evidence type="ECO:0000313" key="1">
    <source>
        <dbReference type="EMBL" id="GGB22372.1"/>
    </source>
</evidence>
<dbReference type="EMBL" id="BMGC01000004">
    <property type="protein sequence ID" value="GGB22372.1"/>
    <property type="molecule type" value="Genomic_DNA"/>
</dbReference>
<reference evidence="1" key="1">
    <citation type="journal article" date="2014" name="Int. J. Syst. Evol. Microbiol.">
        <title>Complete genome sequence of Corynebacterium casei LMG S-19264T (=DSM 44701T), isolated from a smear-ripened cheese.</title>
        <authorList>
            <consortium name="US DOE Joint Genome Institute (JGI-PGF)"/>
            <person name="Walter F."/>
            <person name="Albersmeier A."/>
            <person name="Kalinowski J."/>
            <person name="Ruckert C."/>
        </authorList>
    </citation>
    <scope>NUCLEOTIDE SEQUENCE</scope>
    <source>
        <strain evidence="1">CGMCC 1.12827</strain>
    </source>
</reference>